<dbReference type="InterPro" id="IPR018060">
    <property type="entry name" value="HTH_AraC"/>
</dbReference>
<dbReference type="SMART" id="SM00448">
    <property type="entry name" value="REC"/>
    <property type="match status" value="1"/>
</dbReference>
<dbReference type="InterPro" id="IPR001789">
    <property type="entry name" value="Sig_transdc_resp-reg_receiver"/>
</dbReference>
<reference evidence="9 10" key="1">
    <citation type="submission" date="2019-04" db="EMBL/GenBank/DDBJ databases">
        <authorList>
            <person name="Schori C."/>
            <person name="Ahrens C."/>
        </authorList>
    </citation>
    <scope>NUCLEOTIDE SEQUENCE [LARGE SCALE GENOMIC DNA]</scope>
    <source>
        <strain evidence="9 10">DSM 2950</strain>
    </source>
</reference>
<dbReference type="InterPro" id="IPR018062">
    <property type="entry name" value="HTH_AraC-typ_CS"/>
</dbReference>
<comment type="function">
    <text evidence="5">May play the central regulatory role in sporulation. It may be an element of the effector pathway responsible for the activation of sporulation genes in response to nutritional stress. Spo0A may act in concert with spo0H (a sigma factor) to control the expression of some genes that are critical to the sporulation process.</text>
</comment>
<dbReference type="GO" id="GO:0043565">
    <property type="term" value="F:sequence-specific DNA binding"/>
    <property type="evidence" value="ECO:0007669"/>
    <property type="project" value="InterPro"/>
</dbReference>
<gene>
    <name evidence="9" type="ORF">E5259_04235</name>
</gene>
<evidence type="ECO:0000256" key="1">
    <source>
        <dbReference type="ARBA" id="ARBA00018672"/>
    </source>
</evidence>
<dbReference type="PANTHER" id="PTHR43280:SF28">
    <property type="entry name" value="HTH-TYPE TRANSCRIPTIONAL ACTIVATOR RHAS"/>
    <property type="match status" value="1"/>
</dbReference>
<dbReference type="SUPFAM" id="SSF46689">
    <property type="entry name" value="Homeodomain-like"/>
    <property type="match status" value="2"/>
</dbReference>
<dbReference type="AlphaFoldDB" id="A0A7G5MQH9"/>
<keyword evidence="2" id="KW-0805">Transcription regulation</keyword>
<dbReference type="PROSITE" id="PS50110">
    <property type="entry name" value="RESPONSE_REGULATORY"/>
    <property type="match status" value="1"/>
</dbReference>
<evidence type="ECO:0000313" key="10">
    <source>
        <dbReference type="Proteomes" id="UP000515789"/>
    </source>
</evidence>
<dbReference type="GO" id="GO:0000160">
    <property type="term" value="P:phosphorelay signal transduction system"/>
    <property type="evidence" value="ECO:0007669"/>
    <property type="project" value="InterPro"/>
</dbReference>
<protein>
    <recommendedName>
        <fullName evidence="1">Stage 0 sporulation protein A homolog</fullName>
    </recommendedName>
</protein>
<feature type="domain" description="HTH araC/xylS-type" evidence="7">
    <location>
        <begin position="429"/>
        <end position="527"/>
    </location>
</feature>
<feature type="modified residue" description="4-aspartylphosphate" evidence="6">
    <location>
        <position position="54"/>
    </location>
</feature>
<dbReference type="SMART" id="SM00342">
    <property type="entry name" value="HTH_ARAC"/>
    <property type="match status" value="1"/>
</dbReference>
<dbReference type="CDD" id="cd17536">
    <property type="entry name" value="REC_YesN-like"/>
    <property type="match status" value="1"/>
</dbReference>
<dbReference type="InterPro" id="IPR009057">
    <property type="entry name" value="Homeodomain-like_sf"/>
</dbReference>
<organism evidence="9 10">
    <name type="scientific">Blautia producta</name>
    <dbReference type="NCBI Taxonomy" id="33035"/>
    <lineage>
        <taxon>Bacteria</taxon>
        <taxon>Bacillati</taxon>
        <taxon>Bacillota</taxon>
        <taxon>Clostridia</taxon>
        <taxon>Lachnospirales</taxon>
        <taxon>Lachnospiraceae</taxon>
        <taxon>Blautia</taxon>
    </lineage>
</organism>
<dbReference type="SUPFAM" id="SSF52172">
    <property type="entry name" value="CheY-like"/>
    <property type="match status" value="1"/>
</dbReference>
<sequence length="530" mass="61211">MNVLLIDDDRFVVAALQKKIDWTSLSVSEIFSAYNIRQAKKIMEDNSIRICVCDIEMPGGSGLELLAWVREHDIDTEFIFLTSYADFEYAQKAIELSSLDYQLKPLDFGKLYEILLKAVSKVKKAEALNKTMMNSENWQKNFPHIVELFWKGLFTNPLFSDSAFLENELKQKSLPYSCSDTFLPVLLKLYPDSKLLRELDNSMIDFSFYNITSETLRDAFIYYESITTLQPCEYIIIIGNVPLNEVHQQLFDCFQILFNNLGSFLRCDVSCCVAPEVPMPELPHTIEKLRNMREDNISLVNLPLCLSDYTPQKTAYTPPSLDVISAFLEQKQASAALKNLEGYLDLLTKRKKINRDFLIHLRLDIEQLVFSYLQNNGIEAHILFGTKETGLLASKSPESVPYMIDYLRYIITRAVDYSSFIHEESSVTDIILNYIHQHYSEDITRTTLAEMVYLNPDYMARLFKKRTQTSVVNYITAYRMEKAKEFLQNQQISVGTVAARVGYGNYSYFSKLFKDVVGCTPNEYRKKSKK</sequence>
<dbReference type="PANTHER" id="PTHR43280">
    <property type="entry name" value="ARAC-FAMILY TRANSCRIPTIONAL REGULATOR"/>
    <property type="match status" value="1"/>
</dbReference>
<accession>A0A7G5MQH9</accession>
<dbReference type="GeneID" id="75052422"/>
<dbReference type="PROSITE" id="PS00041">
    <property type="entry name" value="HTH_ARAC_FAMILY_1"/>
    <property type="match status" value="1"/>
</dbReference>
<dbReference type="Pfam" id="PF00072">
    <property type="entry name" value="Response_reg"/>
    <property type="match status" value="1"/>
</dbReference>
<feature type="domain" description="Response regulatory" evidence="8">
    <location>
        <begin position="2"/>
        <end position="119"/>
    </location>
</feature>
<evidence type="ECO:0000256" key="3">
    <source>
        <dbReference type="ARBA" id="ARBA00023125"/>
    </source>
</evidence>
<dbReference type="InterPro" id="IPR020449">
    <property type="entry name" value="Tscrpt_reg_AraC-type_HTH"/>
</dbReference>
<dbReference type="RefSeq" id="WP_018593040.1">
    <property type="nucleotide sequence ID" value="NZ_AP031416.1"/>
</dbReference>
<evidence type="ECO:0000256" key="6">
    <source>
        <dbReference type="PROSITE-ProRule" id="PRU00169"/>
    </source>
</evidence>
<dbReference type="PRINTS" id="PR00032">
    <property type="entry name" value="HTHARAC"/>
</dbReference>
<keyword evidence="4" id="KW-0804">Transcription</keyword>
<evidence type="ECO:0000259" key="8">
    <source>
        <dbReference type="PROSITE" id="PS50110"/>
    </source>
</evidence>
<dbReference type="EMBL" id="CP039126">
    <property type="protein sequence ID" value="QMW76872.1"/>
    <property type="molecule type" value="Genomic_DNA"/>
</dbReference>
<dbReference type="Gene3D" id="1.10.10.60">
    <property type="entry name" value="Homeodomain-like"/>
    <property type="match status" value="2"/>
</dbReference>
<name>A0A7G5MQH9_9FIRM</name>
<dbReference type="Gene3D" id="3.40.50.2300">
    <property type="match status" value="1"/>
</dbReference>
<evidence type="ECO:0000259" key="7">
    <source>
        <dbReference type="PROSITE" id="PS01124"/>
    </source>
</evidence>
<dbReference type="GO" id="GO:0003700">
    <property type="term" value="F:DNA-binding transcription factor activity"/>
    <property type="evidence" value="ECO:0007669"/>
    <property type="project" value="InterPro"/>
</dbReference>
<proteinExistence type="predicted"/>
<dbReference type="Proteomes" id="UP000515789">
    <property type="component" value="Chromosome"/>
</dbReference>
<dbReference type="PROSITE" id="PS01124">
    <property type="entry name" value="HTH_ARAC_FAMILY_2"/>
    <property type="match status" value="1"/>
</dbReference>
<evidence type="ECO:0000256" key="4">
    <source>
        <dbReference type="ARBA" id="ARBA00023163"/>
    </source>
</evidence>
<keyword evidence="3" id="KW-0238">DNA-binding</keyword>
<evidence type="ECO:0000256" key="2">
    <source>
        <dbReference type="ARBA" id="ARBA00023015"/>
    </source>
</evidence>
<evidence type="ECO:0000256" key="5">
    <source>
        <dbReference type="ARBA" id="ARBA00024867"/>
    </source>
</evidence>
<dbReference type="InterPro" id="IPR011006">
    <property type="entry name" value="CheY-like_superfamily"/>
</dbReference>
<keyword evidence="6" id="KW-0597">Phosphoprotein</keyword>
<evidence type="ECO:0000313" key="9">
    <source>
        <dbReference type="EMBL" id="QMW76872.1"/>
    </source>
</evidence>
<dbReference type="Pfam" id="PF12833">
    <property type="entry name" value="HTH_18"/>
    <property type="match status" value="1"/>
</dbReference>